<evidence type="ECO:0000256" key="5">
    <source>
        <dbReference type="ARBA" id="ARBA00022971"/>
    </source>
</evidence>
<dbReference type="EMBL" id="FOSP01000049">
    <property type="protein sequence ID" value="SFL25945.1"/>
    <property type="molecule type" value="Genomic_DNA"/>
</dbReference>
<evidence type="ECO:0000259" key="6">
    <source>
        <dbReference type="Pfam" id="PF10502"/>
    </source>
</evidence>
<name>A0A1I4G782_9PROT</name>
<keyword evidence="8" id="KW-1185">Reference proteome</keyword>
<sequence length="180" mass="19543">MTKPLKILAVSVLTISVGLFVLSIGLRVSGVYLNTTASLPVGFYRIVDEPIAKGTYVAFCPPQMDGFSRAVENGVLFSGGCPGGYGQLLKQVYAVENDHVQIDRAGIRINGQLLPNTAQVATNPAVIQLPPYTLNAVLDAFEYLLLADLHPHSLDARYFGLTHRANILHVVRPLLTWNSN</sequence>
<organism evidence="7 8">
    <name type="scientific">Nitrosomonas aestuarii</name>
    <dbReference type="NCBI Taxonomy" id="52441"/>
    <lineage>
        <taxon>Bacteria</taxon>
        <taxon>Pseudomonadati</taxon>
        <taxon>Pseudomonadota</taxon>
        <taxon>Betaproteobacteria</taxon>
        <taxon>Nitrosomonadales</taxon>
        <taxon>Nitrosomonadaceae</taxon>
        <taxon>Nitrosomonas</taxon>
    </lineage>
</organism>
<dbReference type="Proteomes" id="UP000199533">
    <property type="component" value="Unassembled WGS sequence"/>
</dbReference>
<dbReference type="GO" id="GO:0004252">
    <property type="term" value="F:serine-type endopeptidase activity"/>
    <property type="evidence" value="ECO:0007669"/>
    <property type="project" value="InterPro"/>
</dbReference>
<dbReference type="NCBIfam" id="TIGR02771">
    <property type="entry name" value="TraF_Ti"/>
    <property type="match status" value="1"/>
</dbReference>
<proteinExistence type="inferred from homology"/>
<dbReference type="Gene3D" id="2.10.109.10">
    <property type="entry name" value="Umud Fragment, subunit A"/>
    <property type="match status" value="1"/>
</dbReference>
<evidence type="ECO:0000256" key="1">
    <source>
        <dbReference type="ARBA" id="ARBA00004418"/>
    </source>
</evidence>
<evidence type="ECO:0000256" key="3">
    <source>
        <dbReference type="ARBA" id="ARBA00022729"/>
    </source>
</evidence>
<dbReference type="OrthoDB" id="5360818at2"/>
<evidence type="ECO:0000313" key="7">
    <source>
        <dbReference type="EMBL" id="SFL25945.1"/>
    </source>
</evidence>
<gene>
    <name evidence="7" type="ORF">SAMN05216302_104910</name>
</gene>
<dbReference type="InterPro" id="IPR036286">
    <property type="entry name" value="LexA/Signal_pep-like_sf"/>
</dbReference>
<dbReference type="Pfam" id="PF10502">
    <property type="entry name" value="Peptidase_S26"/>
    <property type="match status" value="1"/>
</dbReference>
<dbReference type="InterPro" id="IPR014139">
    <property type="entry name" value="Peptidase_S26C_TraF"/>
</dbReference>
<feature type="domain" description="Peptidase S26" evidence="6">
    <location>
        <begin position="15"/>
        <end position="169"/>
    </location>
</feature>
<dbReference type="STRING" id="52441.SAMN05216302_104910"/>
<evidence type="ECO:0000313" key="8">
    <source>
        <dbReference type="Proteomes" id="UP000199533"/>
    </source>
</evidence>
<comment type="similarity">
    <text evidence="2">Belongs to the peptidase S26C family.</text>
</comment>
<dbReference type="GO" id="GO:0042597">
    <property type="term" value="C:periplasmic space"/>
    <property type="evidence" value="ECO:0007669"/>
    <property type="project" value="UniProtKB-SubCell"/>
</dbReference>
<dbReference type="NCBIfam" id="NF010459">
    <property type="entry name" value="PRK13884.1"/>
    <property type="match status" value="1"/>
</dbReference>
<protein>
    <submittedName>
        <fullName evidence="7">Conjugative transfer signal peptidase TraF</fullName>
    </submittedName>
</protein>
<keyword evidence="5" id="KW-0184">Conjugation</keyword>
<evidence type="ECO:0000256" key="4">
    <source>
        <dbReference type="ARBA" id="ARBA00022764"/>
    </source>
</evidence>
<dbReference type="InterPro" id="IPR019533">
    <property type="entry name" value="Peptidase_S26"/>
</dbReference>
<evidence type="ECO:0000256" key="2">
    <source>
        <dbReference type="ARBA" id="ARBA00005849"/>
    </source>
</evidence>
<dbReference type="GO" id="GO:0006465">
    <property type="term" value="P:signal peptide processing"/>
    <property type="evidence" value="ECO:0007669"/>
    <property type="project" value="InterPro"/>
</dbReference>
<keyword evidence="3" id="KW-0732">Signal</keyword>
<dbReference type="AlphaFoldDB" id="A0A1I4G782"/>
<dbReference type="RefSeq" id="WP_090702976.1">
    <property type="nucleotide sequence ID" value="NZ_FOSP01000049.1"/>
</dbReference>
<reference evidence="8" key="1">
    <citation type="submission" date="2016-10" db="EMBL/GenBank/DDBJ databases">
        <authorList>
            <person name="Varghese N."/>
            <person name="Submissions S."/>
        </authorList>
    </citation>
    <scope>NUCLEOTIDE SEQUENCE [LARGE SCALE GENOMIC DNA]</scope>
    <source>
        <strain evidence="8">Nm69</strain>
    </source>
</reference>
<accession>A0A1I4G782</accession>
<comment type="subcellular location">
    <subcellularLocation>
        <location evidence="1">Periplasm</location>
    </subcellularLocation>
</comment>
<keyword evidence="4" id="KW-0574">Periplasm</keyword>
<dbReference type="SUPFAM" id="SSF51306">
    <property type="entry name" value="LexA/Signal peptidase"/>
    <property type="match status" value="1"/>
</dbReference>